<feature type="active site" evidence="13">
    <location>
        <position position="277"/>
    </location>
</feature>
<evidence type="ECO:0000256" key="2">
    <source>
        <dbReference type="ARBA" id="ARBA00008642"/>
    </source>
</evidence>
<evidence type="ECO:0000259" key="15">
    <source>
        <dbReference type="Pfam" id="PF08545"/>
    </source>
</evidence>
<feature type="region of interest" description="ACP-binding" evidence="13">
    <location>
        <begin position="248"/>
        <end position="252"/>
    </location>
</feature>
<evidence type="ECO:0000256" key="10">
    <source>
        <dbReference type="ARBA" id="ARBA00023268"/>
    </source>
</evidence>
<dbReference type="AlphaFoldDB" id="A0AB33Z326"/>
<evidence type="ECO:0000313" key="17">
    <source>
        <dbReference type="Proteomes" id="UP000015462"/>
    </source>
</evidence>
<keyword evidence="6 13" id="KW-0808">Transferase</keyword>
<evidence type="ECO:0000256" key="12">
    <source>
        <dbReference type="ARBA" id="ARBA00051096"/>
    </source>
</evidence>
<evidence type="ECO:0000256" key="7">
    <source>
        <dbReference type="ARBA" id="ARBA00022832"/>
    </source>
</evidence>
<dbReference type="Pfam" id="PF08541">
    <property type="entry name" value="ACP_syn_III_C"/>
    <property type="match status" value="1"/>
</dbReference>
<dbReference type="SUPFAM" id="SSF53901">
    <property type="entry name" value="Thiolase-like"/>
    <property type="match status" value="1"/>
</dbReference>
<dbReference type="CDD" id="cd00830">
    <property type="entry name" value="KAS_III"/>
    <property type="match status" value="1"/>
</dbReference>
<dbReference type="EC" id="2.3.1.180" evidence="3 13"/>
<feature type="active site" evidence="13">
    <location>
        <position position="247"/>
    </location>
</feature>
<accession>A0AB33Z326</accession>
<dbReference type="NCBIfam" id="TIGR00747">
    <property type="entry name" value="fabH"/>
    <property type="match status" value="1"/>
</dbReference>
<gene>
    <name evidence="13" type="primary">fabH</name>
    <name evidence="16" type="ORF">L196_04586</name>
</gene>
<comment type="catalytic activity">
    <reaction evidence="12">
        <text>malonyl-[ACP] + acetyl-CoA + H(+) = 3-oxobutanoyl-[ACP] + CO2 + CoA</text>
        <dbReference type="Rhea" id="RHEA:12080"/>
        <dbReference type="Rhea" id="RHEA-COMP:9623"/>
        <dbReference type="Rhea" id="RHEA-COMP:9625"/>
        <dbReference type="ChEBI" id="CHEBI:15378"/>
        <dbReference type="ChEBI" id="CHEBI:16526"/>
        <dbReference type="ChEBI" id="CHEBI:57287"/>
        <dbReference type="ChEBI" id="CHEBI:57288"/>
        <dbReference type="ChEBI" id="CHEBI:78449"/>
        <dbReference type="ChEBI" id="CHEBI:78450"/>
        <dbReference type="EC" id="2.3.1.180"/>
    </reaction>
    <physiologicalReaction direction="left-to-right" evidence="12">
        <dbReference type="Rhea" id="RHEA:12081"/>
    </physiologicalReaction>
</comment>
<comment type="pathway">
    <text evidence="1 13">Lipid metabolism; fatty acid biosynthesis.</text>
</comment>
<evidence type="ECO:0000256" key="4">
    <source>
        <dbReference type="ARBA" id="ARBA00022490"/>
    </source>
</evidence>
<comment type="similarity">
    <text evidence="2 13">Belongs to the thiolase-like superfamily. FabH family.</text>
</comment>
<evidence type="ECO:0000259" key="14">
    <source>
        <dbReference type="Pfam" id="PF08541"/>
    </source>
</evidence>
<evidence type="ECO:0000256" key="5">
    <source>
        <dbReference type="ARBA" id="ARBA00022516"/>
    </source>
</evidence>
<dbReference type="FunFam" id="3.40.47.10:FF:000004">
    <property type="entry name" value="3-oxoacyl-[acyl-carrier-protein] synthase 3"/>
    <property type="match status" value="1"/>
</dbReference>
<organism evidence="16 17">
    <name type="scientific">Cycloclasticus pugetii</name>
    <dbReference type="NCBI Taxonomy" id="34068"/>
    <lineage>
        <taxon>Bacteria</taxon>
        <taxon>Pseudomonadati</taxon>
        <taxon>Pseudomonadota</taxon>
        <taxon>Gammaproteobacteria</taxon>
        <taxon>Thiotrichales</taxon>
        <taxon>Piscirickettsiaceae</taxon>
        <taxon>Cycloclasticus</taxon>
    </lineage>
</organism>
<keyword evidence="8 13" id="KW-0443">Lipid metabolism</keyword>
<comment type="subcellular location">
    <subcellularLocation>
        <location evidence="13">Cytoplasm</location>
    </subcellularLocation>
</comment>
<dbReference type="PANTHER" id="PTHR34069">
    <property type="entry name" value="3-OXOACYL-[ACYL-CARRIER-PROTEIN] SYNTHASE 3"/>
    <property type="match status" value="1"/>
</dbReference>
<evidence type="ECO:0000256" key="1">
    <source>
        <dbReference type="ARBA" id="ARBA00005194"/>
    </source>
</evidence>
<dbReference type="InterPro" id="IPR004655">
    <property type="entry name" value="FabH"/>
</dbReference>
<dbReference type="GO" id="GO:0006633">
    <property type="term" value="P:fatty acid biosynthetic process"/>
    <property type="evidence" value="ECO:0007669"/>
    <property type="project" value="UniProtKB-UniRule"/>
</dbReference>
<dbReference type="GO" id="GO:0044550">
    <property type="term" value="P:secondary metabolite biosynthetic process"/>
    <property type="evidence" value="ECO:0007669"/>
    <property type="project" value="TreeGrafter"/>
</dbReference>
<dbReference type="InterPro" id="IPR013747">
    <property type="entry name" value="ACP_syn_III_C"/>
</dbReference>
<protein>
    <recommendedName>
        <fullName evidence="3 13">Beta-ketoacyl-[acyl-carrier-protein] synthase III</fullName>
        <shortName evidence="13">Beta-ketoacyl-ACP synthase III</shortName>
        <shortName evidence="13">KAS III</shortName>
        <ecNumber evidence="3 13">2.3.1.180</ecNumber>
    </recommendedName>
    <alternativeName>
        <fullName evidence="13">3-oxoacyl-[acyl-carrier-protein] synthase 3</fullName>
    </alternativeName>
    <alternativeName>
        <fullName evidence="13">3-oxoacyl-[acyl-carrier-protein] synthase III</fullName>
    </alternativeName>
</protein>
<dbReference type="GO" id="GO:0033818">
    <property type="term" value="F:beta-ketoacyl-acyl-carrier-protein synthase III activity"/>
    <property type="evidence" value="ECO:0007669"/>
    <property type="project" value="UniProtKB-UniRule"/>
</dbReference>
<comment type="function">
    <text evidence="13">Catalyzes the condensation reaction of fatty acid synthesis by the addition to an acyl acceptor of two carbons from malonyl-ACP. Catalyzes the first condensation reaction which initiates fatty acid synthesis and may therefore play a role in governing the total rate of fatty acid production. Possesses both acetoacetyl-ACP synthase and acetyl transacylase activities. Its substrate specificity determines the biosynthesis of branched-chain and/or straight-chain of fatty acids.</text>
</comment>
<comment type="domain">
    <text evidence="13">The last Arg residue of the ACP-binding site is essential for the weak association between ACP/AcpP and FabH.</text>
</comment>
<evidence type="ECO:0000256" key="11">
    <source>
        <dbReference type="ARBA" id="ARBA00023315"/>
    </source>
</evidence>
<dbReference type="GO" id="GO:0005737">
    <property type="term" value="C:cytoplasm"/>
    <property type="evidence" value="ECO:0007669"/>
    <property type="project" value="UniProtKB-SubCell"/>
</dbReference>
<keyword evidence="9 13" id="KW-0275">Fatty acid biosynthesis</keyword>
<sequence>MFNAKITGTGSYLPEKVVTNKDFESTLETTDEWIYSRTGIKQRHVIDEKESVSSMAEIASNNALEAAGLDASEIDLIIVATSSSDRVFPSTACILQNRLGANGGAAFDVQAACSGFIYALGIATQFIKAGGAKKALVVGSEANSRILDYSDRSSCVIFGDGAGAVVVEASEEPGILSTHMNADGQYQDLLYVNNPIKDQKQEGDQAFMTMHGNDVYKVAVKTLSRVVDETLEANNMDKSDVDWLIPHQANIRIISSVAKKLNMPMEKVVLTIENQANTSAASVPLALDQAVRDGRIKKGEIVLMEAFGGGFVWGSALVKM</sequence>
<evidence type="ECO:0000256" key="6">
    <source>
        <dbReference type="ARBA" id="ARBA00022679"/>
    </source>
</evidence>
<dbReference type="Gene3D" id="3.40.47.10">
    <property type="match status" value="1"/>
</dbReference>
<dbReference type="GO" id="GO:0004315">
    <property type="term" value="F:3-oxoacyl-[acyl-carrier-protein] synthase activity"/>
    <property type="evidence" value="ECO:0007669"/>
    <property type="project" value="InterPro"/>
</dbReference>
<dbReference type="InterPro" id="IPR016039">
    <property type="entry name" value="Thiolase-like"/>
</dbReference>
<dbReference type="RefSeq" id="WP_016390107.1">
    <property type="nucleotide sequence ID" value="NZ_JBLWZB010000004.1"/>
</dbReference>
<dbReference type="EMBL" id="ASHL01000002">
    <property type="protein sequence ID" value="EPD13784.1"/>
    <property type="molecule type" value="Genomic_DNA"/>
</dbReference>
<evidence type="ECO:0000256" key="3">
    <source>
        <dbReference type="ARBA" id="ARBA00012333"/>
    </source>
</evidence>
<evidence type="ECO:0000256" key="8">
    <source>
        <dbReference type="ARBA" id="ARBA00023098"/>
    </source>
</evidence>
<dbReference type="PANTHER" id="PTHR34069:SF2">
    <property type="entry name" value="BETA-KETOACYL-[ACYL-CARRIER-PROTEIN] SYNTHASE III"/>
    <property type="match status" value="1"/>
</dbReference>
<proteinExistence type="inferred from homology"/>
<keyword evidence="17" id="KW-1185">Reference proteome</keyword>
<comment type="subunit">
    <text evidence="13">Homodimer.</text>
</comment>
<dbReference type="InterPro" id="IPR013751">
    <property type="entry name" value="ACP_syn_III_N"/>
</dbReference>
<evidence type="ECO:0000256" key="13">
    <source>
        <dbReference type="HAMAP-Rule" id="MF_01815"/>
    </source>
</evidence>
<dbReference type="Pfam" id="PF08545">
    <property type="entry name" value="ACP_syn_III"/>
    <property type="match status" value="1"/>
</dbReference>
<comment type="caution">
    <text evidence="16">The sequence shown here is derived from an EMBL/GenBank/DDBJ whole genome shotgun (WGS) entry which is preliminary data.</text>
</comment>
<evidence type="ECO:0000313" key="16">
    <source>
        <dbReference type="EMBL" id="EPD13784.1"/>
    </source>
</evidence>
<dbReference type="Proteomes" id="UP000015462">
    <property type="component" value="Unassembled WGS sequence"/>
</dbReference>
<evidence type="ECO:0000256" key="9">
    <source>
        <dbReference type="ARBA" id="ARBA00023160"/>
    </source>
</evidence>
<feature type="active site" evidence="13">
    <location>
        <position position="113"/>
    </location>
</feature>
<name>A0AB33Z326_9GAMM</name>
<dbReference type="HAMAP" id="MF_01815">
    <property type="entry name" value="FabH"/>
    <property type="match status" value="1"/>
</dbReference>
<feature type="domain" description="Beta-ketoacyl-[acyl-carrier-protein] synthase III N-terminal" evidence="15">
    <location>
        <begin position="107"/>
        <end position="184"/>
    </location>
</feature>
<keyword evidence="7 13" id="KW-0276">Fatty acid metabolism</keyword>
<keyword evidence="11 13" id="KW-0012">Acyltransferase</keyword>
<feature type="domain" description="Beta-ketoacyl-[acyl-carrier-protein] synthase III C-terminal" evidence="14">
    <location>
        <begin position="231"/>
        <end position="319"/>
    </location>
</feature>
<keyword evidence="10 13" id="KW-0511">Multifunctional enzyme</keyword>
<dbReference type="NCBIfam" id="NF006829">
    <property type="entry name" value="PRK09352.1"/>
    <property type="match status" value="1"/>
</dbReference>
<keyword evidence="5 13" id="KW-0444">Lipid biosynthesis</keyword>
<reference evidence="16 17" key="1">
    <citation type="journal article" date="2013" name="Genome Announc.">
        <title>Genome Sequence of the Pyrene- and Fluoranthene-Degrading Bacterium Cycloclasticus sp. Strain PY97M.</title>
        <authorList>
            <person name="Cui Z."/>
            <person name="Xu G."/>
            <person name="Li Q."/>
            <person name="Gao W."/>
            <person name="Zheng L."/>
        </authorList>
    </citation>
    <scope>NUCLEOTIDE SEQUENCE [LARGE SCALE GENOMIC DNA]</scope>
    <source>
        <strain evidence="16 17">PY97M</strain>
    </source>
</reference>
<keyword evidence="4 13" id="KW-0963">Cytoplasm</keyword>